<gene>
    <name evidence="2" type="ORF">EDM56_23010</name>
</gene>
<dbReference type="CDD" id="cd00090">
    <property type="entry name" value="HTH_ARSR"/>
    <property type="match status" value="1"/>
</dbReference>
<evidence type="ECO:0000313" key="3">
    <source>
        <dbReference type="Proteomes" id="UP000271031"/>
    </source>
</evidence>
<dbReference type="InterPro" id="IPR036388">
    <property type="entry name" value="WH-like_DNA-bd_sf"/>
</dbReference>
<proteinExistence type="predicted"/>
<dbReference type="SUPFAM" id="SSF46785">
    <property type="entry name" value="Winged helix' DNA-binding domain"/>
    <property type="match status" value="1"/>
</dbReference>
<comment type="caution">
    <text evidence="2">The sequence shown here is derived from an EMBL/GenBank/DDBJ whole genome shotgun (WGS) entry which is preliminary data.</text>
</comment>
<dbReference type="InterPro" id="IPR011991">
    <property type="entry name" value="ArsR-like_HTH"/>
</dbReference>
<dbReference type="OrthoDB" id="9788770at2"/>
<dbReference type="Gene3D" id="1.10.10.10">
    <property type="entry name" value="Winged helix-like DNA-binding domain superfamily/Winged helix DNA-binding domain"/>
    <property type="match status" value="1"/>
</dbReference>
<dbReference type="Proteomes" id="UP000271031">
    <property type="component" value="Unassembled WGS sequence"/>
</dbReference>
<dbReference type="EMBL" id="RHHQ01000019">
    <property type="protein sequence ID" value="RNB82774.1"/>
    <property type="molecule type" value="Genomic_DNA"/>
</dbReference>
<reference evidence="2 3" key="1">
    <citation type="submission" date="2018-10" db="EMBL/GenBank/DDBJ databases">
        <title>Phylogenomics of Brevibacillus.</title>
        <authorList>
            <person name="Dunlap C."/>
        </authorList>
    </citation>
    <scope>NUCLEOTIDE SEQUENCE [LARGE SCALE GENOMIC DNA]</scope>
    <source>
        <strain evidence="2 3">JCM 15716</strain>
    </source>
</reference>
<keyword evidence="3" id="KW-1185">Reference proteome</keyword>
<organism evidence="2 3">
    <name type="scientific">Brevibacillus fluminis</name>
    <dbReference type="NCBI Taxonomy" id="511487"/>
    <lineage>
        <taxon>Bacteria</taxon>
        <taxon>Bacillati</taxon>
        <taxon>Bacillota</taxon>
        <taxon>Bacilli</taxon>
        <taxon>Bacillales</taxon>
        <taxon>Paenibacillaceae</taxon>
        <taxon>Brevibacillus</taxon>
    </lineage>
</organism>
<dbReference type="InterPro" id="IPR036390">
    <property type="entry name" value="WH_DNA-bd_sf"/>
</dbReference>
<sequence length="201" mass="22791">MQPDILETFVVETPEHAMVLLNPLRAEILGRLTEPASAAEVARMINETPQRINYHLKALEKVGLARRVGTRQVRNLVEVLYQAIARTFVLSESLNWNPETVQKMKDQGSLSHLITMTERMKRDALVLMERSDENAEIPSATLETSIRLQDQEQRQAFVEEYVSLVKGLVEKYQARSGSKEEEAFNVVLAVYPQLNLGGETK</sequence>
<dbReference type="Pfam" id="PF12840">
    <property type="entry name" value="HTH_20"/>
    <property type="match status" value="1"/>
</dbReference>
<evidence type="ECO:0000256" key="1">
    <source>
        <dbReference type="ARBA" id="ARBA00023125"/>
    </source>
</evidence>
<name>A0A3M8D3W9_9BACL</name>
<keyword evidence="1" id="KW-0238">DNA-binding</keyword>
<protein>
    <submittedName>
        <fullName evidence="2">ArsR family transcriptional regulator</fullName>
    </submittedName>
</protein>
<accession>A0A3M8D3W9</accession>
<dbReference type="GO" id="GO:0003677">
    <property type="term" value="F:DNA binding"/>
    <property type="evidence" value="ECO:0007669"/>
    <property type="project" value="UniProtKB-KW"/>
</dbReference>
<evidence type="ECO:0000313" key="2">
    <source>
        <dbReference type="EMBL" id="RNB82774.1"/>
    </source>
</evidence>
<dbReference type="AlphaFoldDB" id="A0A3M8D3W9"/>